<reference evidence="1" key="2">
    <citation type="journal article" date="2015" name="Data Brief">
        <title>Shoot transcriptome of the giant reed, Arundo donax.</title>
        <authorList>
            <person name="Barrero R.A."/>
            <person name="Guerrero F.D."/>
            <person name="Moolhuijzen P."/>
            <person name="Goolsby J.A."/>
            <person name="Tidwell J."/>
            <person name="Bellgard S.E."/>
            <person name="Bellgard M.I."/>
        </authorList>
    </citation>
    <scope>NUCLEOTIDE SEQUENCE</scope>
    <source>
        <tissue evidence="1">Shoot tissue taken approximately 20 cm above the soil surface</tissue>
    </source>
</reference>
<protein>
    <submittedName>
        <fullName evidence="1">Uncharacterized protein</fullName>
    </submittedName>
</protein>
<reference evidence="1" key="1">
    <citation type="submission" date="2014-09" db="EMBL/GenBank/DDBJ databases">
        <authorList>
            <person name="Magalhaes I.L.F."/>
            <person name="Oliveira U."/>
            <person name="Santos F.R."/>
            <person name="Vidigal T.H.D.A."/>
            <person name="Brescovit A.D."/>
            <person name="Santos A.J."/>
        </authorList>
    </citation>
    <scope>NUCLEOTIDE SEQUENCE</scope>
    <source>
        <tissue evidence="1">Shoot tissue taken approximately 20 cm above the soil surface</tissue>
    </source>
</reference>
<dbReference type="EMBL" id="GBRH01179840">
    <property type="protein sequence ID" value="JAE18056.1"/>
    <property type="molecule type" value="Transcribed_RNA"/>
</dbReference>
<proteinExistence type="predicted"/>
<accession>A0A0A9G692</accession>
<sequence length="28" mass="3330">MVMQWKINGPSSNVKRAKLYWWLPALLV</sequence>
<name>A0A0A9G692_ARUDO</name>
<dbReference type="AlphaFoldDB" id="A0A0A9G692"/>
<organism evidence="1">
    <name type="scientific">Arundo donax</name>
    <name type="common">Giant reed</name>
    <name type="synonym">Donax arundinaceus</name>
    <dbReference type="NCBI Taxonomy" id="35708"/>
    <lineage>
        <taxon>Eukaryota</taxon>
        <taxon>Viridiplantae</taxon>
        <taxon>Streptophyta</taxon>
        <taxon>Embryophyta</taxon>
        <taxon>Tracheophyta</taxon>
        <taxon>Spermatophyta</taxon>
        <taxon>Magnoliopsida</taxon>
        <taxon>Liliopsida</taxon>
        <taxon>Poales</taxon>
        <taxon>Poaceae</taxon>
        <taxon>PACMAD clade</taxon>
        <taxon>Arundinoideae</taxon>
        <taxon>Arundineae</taxon>
        <taxon>Arundo</taxon>
    </lineage>
</organism>
<evidence type="ECO:0000313" key="1">
    <source>
        <dbReference type="EMBL" id="JAE18056.1"/>
    </source>
</evidence>